<gene>
    <name evidence="3" type="ORF">B0H67DRAFT_498558</name>
</gene>
<organism evidence="3 4">
    <name type="scientific">Lasiosphaeris hirsuta</name>
    <dbReference type="NCBI Taxonomy" id="260670"/>
    <lineage>
        <taxon>Eukaryota</taxon>
        <taxon>Fungi</taxon>
        <taxon>Dikarya</taxon>
        <taxon>Ascomycota</taxon>
        <taxon>Pezizomycotina</taxon>
        <taxon>Sordariomycetes</taxon>
        <taxon>Sordariomycetidae</taxon>
        <taxon>Sordariales</taxon>
        <taxon>Lasiosphaeriaceae</taxon>
        <taxon>Lasiosphaeris</taxon>
    </lineage>
</organism>
<keyword evidence="4" id="KW-1185">Reference proteome</keyword>
<feature type="domain" description="Heterokaryon incompatibility" evidence="2">
    <location>
        <begin position="59"/>
        <end position="218"/>
    </location>
</feature>
<reference evidence="3" key="1">
    <citation type="submission" date="2023-06" db="EMBL/GenBank/DDBJ databases">
        <title>Genome-scale phylogeny and comparative genomics of the fungal order Sordariales.</title>
        <authorList>
            <consortium name="Lawrence Berkeley National Laboratory"/>
            <person name="Hensen N."/>
            <person name="Bonometti L."/>
            <person name="Westerberg I."/>
            <person name="Brannstrom I.O."/>
            <person name="Guillou S."/>
            <person name="Cros-Aarteil S."/>
            <person name="Calhoun S."/>
            <person name="Haridas S."/>
            <person name="Kuo A."/>
            <person name="Mondo S."/>
            <person name="Pangilinan J."/>
            <person name="Riley R."/>
            <person name="Labutti K."/>
            <person name="Andreopoulos B."/>
            <person name="Lipzen A."/>
            <person name="Chen C."/>
            <person name="Yanf M."/>
            <person name="Daum C."/>
            <person name="Ng V."/>
            <person name="Clum A."/>
            <person name="Steindorff A."/>
            <person name="Ohm R."/>
            <person name="Martin F."/>
            <person name="Silar P."/>
            <person name="Natvig D."/>
            <person name="Lalanne C."/>
            <person name="Gautier V."/>
            <person name="Ament-Velasquez S.L."/>
            <person name="Kruys A."/>
            <person name="Hutchinson M.I."/>
            <person name="Powell A.J."/>
            <person name="Barry K."/>
            <person name="Miller A.N."/>
            <person name="Grigoriev I.V."/>
            <person name="Debuchy R."/>
            <person name="Gladieux P."/>
            <person name="Thoren M.H."/>
            <person name="Johannesson H."/>
        </authorList>
    </citation>
    <scope>NUCLEOTIDE SEQUENCE</scope>
    <source>
        <strain evidence="3">SMH4607-1</strain>
    </source>
</reference>
<feature type="region of interest" description="Disordered" evidence="1">
    <location>
        <begin position="163"/>
        <end position="187"/>
    </location>
</feature>
<sequence>RFSLLRAWLQQCDAHTCCQRPRALEGNFPTRVLDIGNPDALRLVSNQEVFSQKVSSRRYIALSHCWGKLAPGKIPQHCTTTQNIDSRKEGRGFCVGSLPLTFQDAIKVSQGLDIRYLWIDSLCIIQGSGGDWATESGRMEAVYAGAYCTIAATSAVSSEAGFLGRDEDETHRDNQNVPRYVSDNESPNSQAYLHTRAVNFAQEVDNGPLNQRAWVLQERYLSRRTVHFSSYRMYFECGFGIYGEDYTQMKSIVGSEKFIDLDPNFPSRLGSDYFNNVIKFLQSLFETYSTRELSVPADRAVALSGLLARIGSVFECKQSYGILEKFLHRTLIWHWTIPRKENTVDENSEVPSWSWMRYKGGIQFHQIRYGEWDKFRNLQFTRDGRALVTNVWEFRNCRLQKDLGADSTGIRHQILDSSGELRGCVMYDVEDYSTLCLEWAIILGAKHESQDLYLLVVRRTAGGEYERLGTGMIHRNYVLRKDGDAIFV</sequence>
<name>A0AA40DK75_9PEZI</name>
<dbReference type="AlphaFoldDB" id="A0AA40DK75"/>
<dbReference type="InterPro" id="IPR010730">
    <property type="entry name" value="HET"/>
</dbReference>
<dbReference type="PANTHER" id="PTHR33112:SF10">
    <property type="entry name" value="TOL"/>
    <property type="match status" value="1"/>
</dbReference>
<accession>A0AA40DK75</accession>
<dbReference type="PANTHER" id="PTHR33112">
    <property type="entry name" value="DOMAIN PROTEIN, PUTATIVE-RELATED"/>
    <property type="match status" value="1"/>
</dbReference>
<evidence type="ECO:0000313" key="4">
    <source>
        <dbReference type="Proteomes" id="UP001172102"/>
    </source>
</evidence>
<protein>
    <submittedName>
        <fullName evidence="3">Heterokaryon incompatibility protein-domain-containing protein</fullName>
    </submittedName>
</protein>
<comment type="caution">
    <text evidence="3">The sequence shown here is derived from an EMBL/GenBank/DDBJ whole genome shotgun (WGS) entry which is preliminary data.</text>
</comment>
<feature type="non-terminal residue" evidence="3">
    <location>
        <position position="488"/>
    </location>
</feature>
<proteinExistence type="predicted"/>
<evidence type="ECO:0000256" key="1">
    <source>
        <dbReference type="SAM" id="MobiDB-lite"/>
    </source>
</evidence>
<dbReference type="Proteomes" id="UP001172102">
    <property type="component" value="Unassembled WGS sequence"/>
</dbReference>
<dbReference type="EMBL" id="JAUKUA010000007">
    <property type="protein sequence ID" value="KAK0704361.1"/>
    <property type="molecule type" value="Genomic_DNA"/>
</dbReference>
<evidence type="ECO:0000259" key="2">
    <source>
        <dbReference type="Pfam" id="PF06985"/>
    </source>
</evidence>
<feature type="compositionally biased region" description="Basic and acidic residues" evidence="1">
    <location>
        <begin position="164"/>
        <end position="174"/>
    </location>
</feature>
<dbReference type="Pfam" id="PF06985">
    <property type="entry name" value="HET"/>
    <property type="match status" value="1"/>
</dbReference>
<evidence type="ECO:0000313" key="3">
    <source>
        <dbReference type="EMBL" id="KAK0704361.1"/>
    </source>
</evidence>